<dbReference type="EMBL" id="KN822976">
    <property type="protein sequence ID" value="KIO30070.1"/>
    <property type="molecule type" value="Genomic_DNA"/>
</dbReference>
<evidence type="ECO:0000313" key="9">
    <source>
        <dbReference type="Proteomes" id="UP000054248"/>
    </source>
</evidence>
<keyword evidence="4 6" id="KW-1133">Transmembrane helix</keyword>
<evidence type="ECO:0000259" key="7">
    <source>
        <dbReference type="SMART" id="SM00014"/>
    </source>
</evidence>
<keyword evidence="5 6" id="KW-0472">Membrane</keyword>
<feature type="domain" description="Phosphatidic acid phosphatase type 2/haloperoxidase" evidence="7">
    <location>
        <begin position="58"/>
        <end position="176"/>
    </location>
</feature>
<proteinExistence type="predicted"/>
<dbReference type="InterPro" id="IPR036938">
    <property type="entry name" value="PAP2/HPO_sf"/>
</dbReference>
<dbReference type="AlphaFoldDB" id="A0A0C3QFB6"/>
<evidence type="ECO:0000313" key="8">
    <source>
        <dbReference type="EMBL" id="KIO30070.1"/>
    </source>
</evidence>
<feature type="transmembrane region" description="Helical" evidence="6">
    <location>
        <begin position="131"/>
        <end position="149"/>
    </location>
</feature>
<dbReference type="OrthoDB" id="302705at2759"/>
<dbReference type="Gene3D" id="1.20.144.10">
    <property type="entry name" value="Phosphatidic acid phosphatase type 2/haloperoxidase"/>
    <property type="match status" value="1"/>
</dbReference>
<keyword evidence="3" id="KW-0378">Hydrolase</keyword>
<evidence type="ECO:0000256" key="3">
    <source>
        <dbReference type="ARBA" id="ARBA00022801"/>
    </source>
</evidence>
<dbReference type="InterPro" id="IPR000326">
    <property type="entry name" value="PAP2/HPO"/>
</dbReference>
<protein>
    <recommendedName>
        <fullName evidence="7">Phosphatidic acid phosphatase type 2/haloperoxidase domain-containing protein</fullName>
    </recommendedName>
</protein>
<comment type="subcellular location">
    <subcellularLocation>
        <location evidence="1">Membrane</location>
        <topology evidence="1">Multi-pass membrane protein</topology>
    </subcellularLocation>
</comment>
<reference evidence="8 9" key="1">
    <citation type="submission" date="2014-04" db="EMBL/GenBank/DDBJ databases">
        <authorList>
            <consortium name="DOE Joint Genome Institute"/>
            <person name="Kuo A."/>
            <person name="Girlanda M."/>
            <person name="Perotto S."/>
            <person name="Kohler A."/>
            <person name="Nagy L.G."/>
            <person name="Floudas D."/>
            <person name="Copeland A."/>
            <person name="Barry K.W."/>
            <person name="Cichocki N."/>
            <person name="Veneault-Fourrey C."/>
            <person name="LaButti K."/>
            <person name="Lindquist E.A."/>
            <person name="Lipzen A."/>
            <person name="Lundell T."/>
            <person name="Morin E."/>
            <person name="Murat C."/>
            <person name="Sun H."/>
            <person name="Tunlid A."/>
            <person name="Henrissat B."/>
            <person name="Grigoriev I.V."/>
            <person name="Hibbett D.S."/>
            <person name="Martin F."/>
            <person name="Nordberg H.P."/>
            <person name="Cantor M.N."/>
            <person name="Hua S.X."/>
        </authorList>
    </citation>
    <scope>NUCLEOTIDE SEQUENCE [LARGE SCALE GENOMIC DNA]</scope>
    <source>
        <strain evidence="8 9">MUT 4182</strain>
    </source>
</reference>
<evidence type="ECO:0000256" key="6">
    <source>
        <dbReference type="SAM" id="Phobius"/>
    </source>
</evidence>
<organism evidence="8 9">
    <name type="scientific">Tulasnella calospora MUT 4182</name>
    <dbReference type="NCBI Taxonomy" id="1051891"/>
    <lineage>
        <taxon>Eukaryota</taxon>
        <taxon>Fungi</taxon>
        <taxon>Dikarya</taxon>
        <taxon>Basidiomycota</taxon>
        <taxon>Agaricomycotina</taxon>
        <taxon>Agaricomycetes</taxon>
        <taxon>Cantharellales</taxon>
        <taxon>Tulasnellaceae</taxon>
        <taxon>Tulasnella</taxon>
    </lineage>
</organism>
<keyword evidence="2 6" id="KW-0812">Transmembrane</keyword>
<dbReference type="Proteomes" id="UP000054248">
    <property type="component" value="Unassembled WGS sequence"/>
</dbReference>
<dbReference type="InterPro" id="IPR039667">
    <property type="entry name" value="Dolichyldiphosphatase_PAP2"/>
</dbReference>
<feature type="transmembrane region" description="Helical" evidence="6">
    <location>
        <begin position="31"/>
        <end position="52"/>
    </location>
</feature>
<evidence type="ECO:0000256" key="2">
    <source>
        <dbReference type="ARBA" id="ARBA00022692"/>
    </source>
</evidence>
<dbReference type="GO" id="GO:0042392">
    <property type="term" value="F:sphingosine-1-phosphate phosphatase activity"/>
    <property type="evidence" value="ECO:0007669"/>
    <property type="project" value="TreeGrafter"/>
</dbReference>
<name>A0A0C3QFB6_9AGAM</name>
<reference evidence="9" key="2">
    <citation type="submission" date="2015-01" db="EMBL/GenBank/DDBJ databases">
        <title>Evolutionary Origins and Diversification of the Mycorrhizal Mutualists.</title>
        <authorList>
            <consortium name="DOE Joint Genome Institute"/>
            <consortium name="Mycorrhizal Genomics Consortium"/>
            <person name="Kohler A."/>
            <person name="Kuo A."/>
            <person name="Nagy L.G."/>
            <person name="Floudas D."/>
            <person name="Copeland A."/>
            <person name="Barry K.W."/>
            <person name="Cichocki N."/>
            <person name="Veneault-Fourrey C."/>
            <person name="LaButti K."/>
            <person name="Lindquist E.A."/>
            <person name="Lipzen A."/>
            <person name="Lundell T."/>
            <person name="Morin E."/>
            <person name="Murat C."/>
            <person name="Riley R."/>
            <person name="Ohm R."/>
            <person name="Sun H."/>
            <person name="Tunlid A."/>
            <person name="Henrissat B."/>
            <person name="Grigoriev I.V."/>
            <person name="Hibbett D.S."/>
            <person name="Martin F."/>
        </authorList>
    </citation>
    <scope>NUCLEOTIDE SEQUENCE [LARGE SCALE GENOMIC DNA]</scope>
    <source>
        <strain evidence="9">MUT 4182</strain>
    </source>
</reference>
<dbReference type="SMART" id="SM00014">
    <property type="entry name" value="acidPPc"/>
    <property type="match status" value="1"/>
</dbReference>
<evidence type="ECO:0000256" key="1">
    <source>
        <dbReference type="ARBA" id="ARBA00004141"/>
    </source>
</evidence>
<accession>A0A0C3QFB6</accession>
<dbReference type="HOGENOM" id="CLU_799721_0_0_1"/>
<dbReference type="PANTHER" id="PTHR14969:SF13">
    <property type="entry name" value="AT30094P"/>
    <property type="match status" value="1"/>
</dbReference>
<gene>
    <name evidence="8" type="ORF">M407DRAFT_5887</name>
</gene>
<evidence type="ECO:0000256" key="4">
    <source>
        <dbReference type="ARBA" id="ARBA00022989"/>
    </source>
</evidence>
<dbReference type="GO" id="GO:0016020">
    <property type="term" value="C:membrane"/>
    <property type="evidence" value="ECO:0007669"/>
    <property type="project" value="UniProtKB-SubCell"/>
</dbReference>
<keyword evidence="9" id="KW-1185">Reference proteome</keyword>
<feature type="transmembrane region" description="Helical" evidence="6">
    <location>
        <begin position="161"/>
        <end position="178"/>
    </location>
</feature>
<dbReference type="STRING" id="1051891.A0A0C3QFB6"/>
<sequence length="347" mass="38507">MAFPQNSSPVELRSFDYTHVLYDPASTTSELLALFTLFPILLFASYAALVVVTRELTVGLMLIGQLANEVLNSFIKEYFKHERPLLTHGSGYGFPSSHSQYMGFFSTFLILHFAIRHRFNSNGSTILDGLLRLAIVCALILWAGLVAYSRYHLKYHTSFQIIGGLSIGAISGSAWYLVAEYIPVNRPDSILGRLRTTFLDSRLARWLRIRDGWAIYGDGGHEEEWVRWRERFLESPSQDDDALGADTLYPDWHAKILAKAVRPKTNAVVNKPARTAVLLRNASTSSRIPTASTYVIPPLAVASSTFLPAVFSLHTTGATLKIVCGNASNIEKLARTSWVPDVNPSGV</sequence>
<feature type="transmembrane region" description="Helical" evidence="6">
    <location>
        <begin position="101"/>
        <end position="119"/>
    </location>
</feature>
<dbReference type="PANTHER" id="PTHR14969">
    <property type="entry name" value="SPHINGOSINE-1-PHOSPHATE PHOSPHOHYDROLASE"/>
    <property type="match status" value="1"/>
</dbReference>
<dbReference type="CDD" id="cd03382">
    <property type="entry name" value="PAP2_dolichyldiphosphatase"/>
    <property type="match status" value="1"/>
</dbReference>
<dbReference type="SUPFAM" id="SSF48317">
    <property type="entry name" value="Acid phosphatase/Vanadium-dependent haloperoxidase"/>
    <property type="match status" value="1"/>
</dbReference>
<evidence type="ECO:0000256" key="5">
    <source>
        <dbReference type="ARBA" id="ARBA00023136"/>
    </source>
</evidence>
<dbReference type="UniPathway" id="UPA00378"/>
<dbReference type="Pfam" id="PF01569">
    <property type="entry name" value="PAP2"/>
    <property type="match status" value="1"/>
</dbReference>